<feature type="region of interest" description="Disordered" evidence="1">
    <location>
        <begin position="208"/>
        <end position="227"/>
    </location>
</feature>
<dbReference type="GO" id="GO:0043812">
    <property type="term" value="F:phosphatidylinositol-4-phosphate phosphatase activity"/>
    <property type="evidence" value="ECO:0007669"/>
    <property type="project" value="TreeGrafter"/>
</dbReference>
<dbReference type="GO" id="GO:0005769">
    <property type="term" value="C:early endosome"/>
    <property type="evidence" value="ECO:0007669"/>
    <property type="project" value="TreeGrafter"/>
</dbReference>
<reference evidence="3" key="1">
    <citation type="journal article" date="2023" name="Mol. Biol. Evol.">
        <title>Third-Generation Sequencing Reveals the Adaptive Role of the Epigenome in Three Deep-Sea Polychaetes.</title>
        <authorList>
            <person name="Perez M."/>
            <person name="Aroh O."/>
            <person name="Sun Y."/>
            <person name="Lan Y."/>
            <person name="Juniper S.K."/>
            <person name="Young C.R."/>
            <person name="Angers B."/>
            <person name="Qian P.Y."/>
        </authorList>
    </citation>
    <scope>NUCLEOTIDE SEQUENCE</scope>
    <source>
        <strain evidence="3">P08H-3</strain>
    </source>
</reference>
<sequence length="359" mass="40742">MELFEARDHYIVQNGEHGLWCNRFNGSLVAKKGEDICTAWNPVCLGNIYGVIGKMKVHPESEWKLLLIRKQSQVGSLPGGLPIFRIDKIAILPLNIDATKDLDIDRCSKCHFGMSKTKSIAKPSEGQQRALAKTWSSIKLAAENVKPKKLPFKIPPLGEFVGPVPNQQKEIKEKEKFEKRILEELMKMFNDSNSFYYCPVGDLTSSVQRNSSRSQAEKSSDGLGSSCDRRAWQKADDRFFWNKPMLTDLILSKDPLADHWIVPIIQGYVQMEMCTLDFGDELGSSQSLRSDKQVDDYKSSPMSEIQFSISLISRRCRFRAGTRYKRRGVDEEGRVANYVETEQVLLTLEITCLTVSDCL</sequence>
<organism evidence="3 4">
    <name type="scientific">Paralvinella palmiformis</name>
    <dbReference type="NCBI Taxonomy" id="53620"/>
    <lineage>
        <taxon>Eukaryota</taxon>
        <taxon>Metazoa</taxon>
        <taxon>Spiralia</taxon>
        <taxon>Lophotrochozoa</taxon>
        <taxon>Annelida</taxon>
        <taxon>Polychaeta</taxon>
        <taxon>Sedentaria</taxon>
        <taxon>Canalipalpata</taxon>
        <taxon>Terebellida</taxon>
        <taxon>Terebelliformia</taxon>
        <taxon>Alvinellidae</taxon>
        <taxon>Paralvinella</taxon>
    </lineage>
</organism>
<proteinExistence type="predicted"/>
<protein>
    <recommendedName>
        <fullName evidence="2">SAC domain-containing protein</fullName>
    </recommendedName>
</protein>
<dbReference type="GO" id="GO:0046856">
    <property type="term" value="P:phosphatidylinositol dephosphorylation"/>
    <property type="evidence" value="ECO:0007669"/>
    <property type="project" value="TreeGrafter"/>
</dbReference>
<dbReference type="AlphaFoldDB" id="A0AAD9K2N4"/>
<keyword evidence="4" id="KW-1185">Reference proteome</keyword>
<evidence type="ECO:0000259" key="2">
    <source>
        <dbReference type="PROSITE" id="PS50275"/>
    </source>
</evidence>
<evidence type="ECO:0000256" key="1">
    <source>
        <dbReference type="SAM" id="MobiDB-lite"/>
    </source>
</evidence>
<dbReference type="InterPro" id="IPR002013">
    <property type="entry name" value="SAC_dom"/>
</dbReference>
<feature type="domain" description="SAC" evidence="2">
    <location>
        <begin position="186"/>
        <end position="359"/>
    </location>
</feature>
<dbReference type="GO" id="GO:2001135">
    <property type="term" value="P:regulation of endocytic recycling"/>
    <property type="evidence" value="ECO:0007669"/>
    <property type="project" value="TreeGrafter"/>
</dbReference>
<accession>A0AAD9K2N4</accession>
<gene>
    <name evidence="3" type="ORF">LSH36_80g06058</name>
</gene>
<dbReference type="EMBL" id="JAODUP010000080">
    <property type="protein sequence ID" value="KAK2163401.1"/>
    <property type="molecule type" value="Genomic_DNA"/>
</dbReference>
<dbReference type="PANTHER" id="PTHR45662">
    <property type="entry name" value="PHOSPHATIDYLINOSITIDE PHOSPHATASE SAC1"/>
    <property type="match status" value="1"/>
</dbReference>
<dbReference type="Proteomes" id="UP001208570">
    <property type="component" value="Unassembled WGS sequence"/>
</dbReference>
<dbReference type="PANTHER" id="PTHR45662:SF8">
    <property type="entry name" value="PHOSPHATIDYLINOSITIDE PHOSPHATASE SAC2"/>
    <property type="match status" value="1"/>
</dbReference>
<evidence type="ECO:0000313" key="3">
    <source>
        <dbReference type="EMBL" id="KAK2163401.1"/>
    </source>
</evidence>
<evidence type="ECO:0000313" key="4">
    <source>
        <dbReference type="Proteomes" id="UP001208570"/>
    </source>
</evidence>
<comment type="caution">
    <text evidence="3">The sequence shown here is derived from an EMBL/GenBank/DDBJ whole genome shotgun (WGS) entry which is preliminary data.</text>
</comment>
<dbReference type="PROSITE" id="PS50275">
    <property type="entry name" value="SAC"/>
    <property type="match status" value="1"/>
</dbReference>
<dbReference type="Pfam" id="PF02383">
    <property type="entry name" value="Syja_N"/>
    <property type="match status" value="1"/>
</dbReference>
<dbReference type="GO" id="GO:0045334">
    <property type="term" value="C:clathrin-coated endocytic vesicle"/>
    <property type="evidence" value="ECO:0007669"/>
    <property type="project" value="TreeGrafter"/>
</dbReference>
<name>A0AAD9K2N4_9ANNE</name>